<dbReference type="Gene3D" id="3.30.110.170">
    <property type="entry name" value="Protein of unknown function (DUF541), domain 1"/>
    <property type="match status" value="1"/>
</dbReference>
<evidence type="ECO:0008006" key="4">
    <source>
        <dbReference type="Google" id="ProtNLM"/>
    </source>
</evidence>
<protein>
    <recommendedName>
        <fullName evidence="4">SIMPL domain-containing protein</fullName>
    </recommendedName>
</protein>
<evidence type="ECO:0000313" key="3">
    <source>
        <dbReference type="Proteomes" id="UP000245390"/>
    </source>
</evidence>
<feature type="signal peptide" evidence="1">
    <location>
        <begin position="1"/>
        <end position="21"/>
    </location>
</feature>
<name>A0A316GBL5_9RHOB</name>
<dbReference type="InterPro" id="IPR052022">
    <property type="entry name" value="26kDa_periplasmic_antigen"/>
</dbReference>
<feature type="chain" id="PRO_5016468051" description="SIMPL domain-containing protein" evidence="1">
    <location>
        <begin position="22"/>
        <end position="230"/>
    </location>
</feature>
<organism evidence="2 3">
    <name type="scientific">Silicimonas algicola</name>
    <dbReference type="NCBI Taxonomy" id="1826607"/>
    <lineage>
        <taxon>Bacteria</taxon>
        <taxon>Pseudomonadati</taxon>
        <taxon>Pseudomonadota</taxon>
        <taxon>Alphaproteobacteria</taxon>
        <taxon>Rhodobacterales</taxon>
        <taxon>Paracoccaceae</taxon>
    </lineage>
</organism>
<dbReference type="Pfam" id="PF04402">
    <property type="entry name" value="SIMPL"/>
    <property type="match status" value="1"/>
</dbReference>
<dbReference type="EMBL" id="QGGV01000001">
    <property type="protein sequence ID" value="PWK58298.1"/>
    <property type="molecule type" value="Genomic_DNA"/>
</dbReference>
<evidence type="ECO:0000256" key="1">
    <source>
        <dbReference type="SAM" id="SignalP"/>
    </source>
</evidence>
<dbReference type="RefSeq" id="WP_164721552.1">
    <property type="nucleotide sequence ID" value="NZ_CP034588.1"/>
</dbReference>
<proteinExistence type="predicted"/>
<gene>
    <name evidence="2" type="ORF">C8D95_101104</name>
</gene>
<accession>A0A316GBL5</accession>
<dbReference type="InterPro" id="IPR007497">
    <property type="entry name" value="SIMPL/DUF541"/>
</dbReference>
<comment type="caution">
    <text evidence="2">The sequence shown here is derived from an EMBL/GenBank/DDBJ whole genome shotgun (WGS) entry which is preliminary data.</text>
</comment>
<dbReference type="PANTHER" id="PTHR34387">
    <property type="entry name" value="SLR1258 PROTEIN"/>
    <property type="match status" value="1"/>
</dbReference>
<sequence>MRLATLILTLGLAALPMTLSAQEARTIVVTGEGRIAAEPDMAVINLGVMREAATAGEAMSAASEAAAAVLVAVTEAGIEPRDVQTSSLNLQPRWDHSDQNGARITGYIANNDLMIRVRDLDALGALLDTLVTTGANTINGLSFSVAEPRPLEDEARTAAVADARAKAERLAAAGGVTLGEVTTISEATMPPMPFPYPQAEMRMAASDVPIARGEIETVVTVTVVFSIAAQ</sequence>
<dbReference type="AlphaFoldDB" id="A0A316GBL5"/>
<dbReference type="Proteomes" id="UP000245390">
    <property type="component" value="Unassembled WGS sequence"/>
</dbReference>
<dbReference type="PANTHER" id="PTHR34387:SF1">
    <property type="entry name" value="PERIPLASMIC IMMUNOGENIC PROTEIN"/>
    <property type="match status" value="1"/>
</dbReference>
<keyword evidence="1" id="KW-0732">Signal</keyword>
<reference evidence="2 3" key="1">
    <citation type="submission" date="2018-05" db="EMBL/GenBank/DDBJ databases">
        <title>Genomic Encyclopedia of Type Strains, Phase IV (KMG-IV): sequencing the most valuable type-strain genomes for metagenomic binning, comparative biology and taxonomic classification.</title>
        <authorList>
            <person name="Goeker M."/>
        </authorList>
    </citation>
    <scope>NUCLEOTIDE SEQUENCE [LARGE SCALE GENOMIC DNA]</scope>
    <source>
        <strain evidence="2 3">DSM 103371</strain>
    </source>
</reference>
<keyword evidence="3" id="KW-1185">Reference proteome</keyword>
<dbReference type="GO" id="GO:0006974">
    <property type="term" value="P:DNA damage response"/>
    <property type="evidence" value="ECO:0007669"/>
    <property type="project" value="TreeGrafter"/>
</dbReference>
<evidence type="ECO:0000313" key="2">
    <source>
        <dbReference type="EMBL" id="PWK58298.1"/>
    </source>
</evidence>
<dbReference type="Gene3D" id="3.30.70.2970">
    <property type="entry name" value="Protein of unknown function (DUF541), domain 2"/>
    <property type="match status" value="1"/>
</dbReference>